<dbReference type="GO" id="GO:0003824">
    <property type="term" value="F:catalytic activity"/>
    <property type="evidence" value="ECO:0007669"/>
    <property type="project" value="InterPro"/>
</dbReference>
<sequence length="363" mass="41563">MQLIKFIKLGRRHLTQRVTEELYLNWGYDTTKPLSIRGDVTNQCNYQCRYCNTWKNTKDSEEMSISQWQIALTSLKKWLGPYVIQFTGGGEPFTKKNLVDLLQFCHREGIQWGVCTNGSAFNFSNVETIVSAEPMNIDISVDSATAAIHDFVRGTPHSLDNITKGIKLLTAERDRRGLKFPIRIKPTVHSYNFRTLPELVDWATQVGATTIDFSPVRLAAQQQVKSELWIKPGELESLRQIVETLIRMKQEGAPIETSDDRLRSYPTHFLEQPINTGISPCRVGLRHYYIKSNGEVITCWFYPAIGNVKDQSAKSIWYSDKAKQIRAQTVKCTRFGSIDCANSCLARRSFIQEIKRALLFLRQ</sequence>
<evidence type="ECO:0000256" key="2">
    <source>
        <dbReference type="ARBA" id="ARBA00022485"/>
    </source>
</evidence>
<dbReference type="Pfam" id="PF04055">
    <property type="entry name" value="Radical_SAM"/>
    <property type="match status" value="1"/>
</dbReference>
<dbReference type="InterPro" id="IPR058240">
    <property type="entry name" value="rSAM_sf"/>
</dbReference>
<evidence type="ECO:0000256" key="4">
    <source>
        <dbReference type="ARBA" id="ARBA00022723"/>
    </source>
</evidence>
<dbReference type="Proteomes" id="UP000031623">
    <property type="component" value="Chromosome"/>
</dbReference>
<dbReference type="SUPFAM" id="SSF102114">
    <property type="entry name" value="Radical SAM enzymes"/>
    <property type="match status" value="1"/>
</dbReference>
<dbReference type="PIRSF" id="PIRSF037420">
    <property type="entry name" value="PQQ_syn_pqqE"/>
    <property type="match status" value="1"/>
</dbReference>
<dbReference type="CDD" id="cd21109">
    <property type="entry name" value="SPASM"/>
    <property type="match status" value="1"/>
</dbReference>
<keyword evidence="5" id="KW-0408">Iron</keyword>
<reference evidence="8 9" key="1">
    <citation type="journal article" date="2014" name="ISME J.">
        <title>Ecophysiology of Thioploca ingrica as revealed by the complete genome sequence supplemented with proteomic evidence.</title>
        <authorList>
            <person name="Kojima H."/>
            <person name="Ogura Y."/>
            <person name="Yamamoto N."/>
            <person name="Togashi T."/>
            <person name="Mori H."/>
            <person name="Watanabe T."/>
            <person name="Nemoto F."/>
            <person name="Kurokawa K."/>
            <person name="Hayashi T."/>
            <person name="Fukui M."/>
        </authorList>
    </citation>
    <scope>NUCLEOTIDE SEQUENCE [LARGE SCALE GENOMIC DNA]</scope>
</reference>
<keyword evidence="9" id="KW-1185">Reference proteome</keyword>
<protein>
    <submittedName>
        <fullName evidence="8">Fe-S oxidoreductase</fullName>
    </submittedName>
</protein>
<gene>
    <name evidence="8" type="ORF">THII_1266</name>
</gene>
<dbReference type="Gene3D" id="3.20.20.70">
    <property type="entry name" value="Aldolase class I"/>
    <property type="match status" value="1"/>
</dbReference>
<dbReference type="AlphaFoldDB" id="A0A090ACR3"/>
<organism evidence="8 9">
    <name type="scientific">Thioploca ingrica</name>
    <dbReference type="NCBI Taxonomy" id="40754"/>
    <lineage>
        <taxon>Bacteria</taxon>
        <taxon>Pseudomonadati</taxon>
        <taxon>Pseudomonadota</taxon>
        <taxon>Gammaproteobacteria</taxon>
        <taxon>Thiotrichales</taxon>
        <taxon>Thiotrichaceae</taxon>
        <taxon>Thioploca</taxon>
    </lineage>
</organism>
<accession>A0A090ACR3</accession>
<dbReference type="InterPro" id="IPR007197">
    <property type="entry name" value="rSAM"/>
</dbReference>
<keyword evidence="3" id="KW-0949">S-adenosyl-L-methionine</keyword>
<dbReference type="KEGG" id="tig:THII_1266"/>
<evidence type="ECO:0000256" key="3">
    <source>
        <dbReference type="ARBA" id="ARBA00022691"/>
    </source>
</evidence>
<name>A0A090ACR3_9GAMM</name>
<dbReference type="OrthoDB" id="9792276at2"/>
<keyword evidence="6" id="KW-0411">Iron-sulfur</keyword>
<keyword evidence="2" id="KW-0004">4Fe-4S</keyword>
<dbReference type="CDD" id="cd01335">
    <property type="entry name" value="Radical_SAM"/>
    <property type="match status" value="1"/>
</dbReference>
<dbReference type="InterPro" id="IPR023885">
    <property type="entry name" value="4Fe4S-binding_SPASM_dom"/>
</dbReference>
<dbReference type="STRING" id="40754.THII_1266"/>
<feature type="domain" description="Radical SAM core" evidence="7">
    <location>
        <begin position="28"/>
        <end position="256"/>
    </location>
</feature>
<dbReference type="SFLD" id="SFLDG01067">
    <property type="entry name" value="SPASM/twitch_domain_containing"/>
    <property type="match status" value="1"/>
</dbReference>
<dbReference type="PANTHER" id="PTHR11228">
    <property type="entry name" value="RADICAL SAM DOMAIN PROTEIN"/>
    <property type="match status" value="1"/>
</dbReference>
<keyword evidence="4" id="KW-0479">Metal-binding</keyword>
<dbReference type="SFLD" id="SFLDS00029">
    <property type="entry name" value="Radical_SAM"/>
    <property type="match status" value="1"/>
</dbReference>
<evidence type="ECO:0000313" key="9">
    <source>
        <dbReference type="Proteomes" id="UP000031623"/>
    </source>
</evidence>
<evidence type="ECO:0000259" key="7">
    <source>
        <dbReference type="PROSITE" id="PS51918"/>
    </source>
</evidence>
<dbReference type="InterPro" id="IPR017200">
    <property type="entry name" value="PqqE-like"/>
</dbReference>
<evidence type="ECO:0000256" key="6">
    <source>
        <dbReference type="ARBA" id="ARBA00023014"/>
    </source>
</evidence>
<dbReference type="InterPro" id="IPR050377">
    <property type="entry name" value="Radical_SAM_PqqE_MftC-like"/>
</dbReference>
<dbReference type="PANTHER" id="PTHR11228:SF7">
    <property type="entry name" value="PQQA PEPTIDE CYCLASE"/>
    <property type="match status" value="1"/>
</dbReference>
<comment type="cofactor">
    <cofactor evidence="1">
        <name>[4Fe-4S] cluster</name>
        <dbReference type="ChEBI" id="CHEBI:49883"/>
    </cofactor>
</comment>
<dbReference type="HOGENOM" id="CLU_009273_4_2_6"/>
<dbReference type="GO" id="GO:0046872">
    <property type="term" value="F:metal ion binding"/>
    <property type="evidence" value="ECO:0007669"/>
    <property type="project" value="UniProtKB-KW"/>
</dbReference>
<evidence type="ECO:0000256" key="5">
    <source>
        <dbReference type="ARBA" id="ARBA00023004"/>
    </source>
</evidence>
<dbReference type="InterPro" id="IPR013785">
    <property type="entry name" value="Aldolase_TIM"/>
</dbReference>
<dbReference type="EMBL" id="AP014633">
    <property type="protein sequence ID" value="BAP55563.1"/>
    <property type="molecule type" value="Genomic_DNA"/>
</dbReference>
<dbReference type="GO" id="GO:0051539">
    <property type="term" value="F:4 iron, 4 sulfur cluster binding"/>
    <property type="evidence" value="ECO:0007669"/>
    <property type="project" value="UniProtKB-KW"/>
</dbReference>
<proteinExistence type="predicted"/>
<evidence type="ECO:0000256" key="1">
    <source>
        <dbReference type="ARBA" id="ARBA00001966"/>
    </source>
</evidence>
<dbReference type="Pfam" id="PF13186">
    <property type="entry name" value="SPASM"/>
    <property type="match status" value="1"/>
</dbReference>
<dbReference type="PROSITE" id="PS51918">
    <property type="entry name" value="RADICAL_SAM"/>
    <property type="match status" value="1"/>
</dbReference>
<evidence type="ECO:0000313" key="8">
    <source>
        <dbReference type="EMBL" id="BAP55563.1"/>
    </source>
</evidence>